<gene>
    <name evidence="10" type="primary">degQ</name>
    <name evidence="10" type="ordered locus">CHU_0052</name>
</gene>
<accession>A0A6N4SM71</accession>
<keyword evidence="5 10" id="KW-0378">Hydrolase</keyword>
<evidence type="ECO:0000256" key="1">
    <source>
        <dbReference type="ARBA" id="ARBA00010541"/>
    </source>
</evidence>
<dbReference type="EC" id="3.4.21.-" evidence="10"/>
<sequence>MLAVVSSIFGGIVALVGYQYFVKKNEFTSIESMQRASFANFSDTSAIAVPAGLNFIHAAELTTPAVVHIKTTYMPETTRPKTRDEELFRYFYGDPYENYNQPREASGSGVIVTGGGYIVTNNHVVDKASKIQVVLNDKRTYDAKLIGTDPTTDLALIKIEGENLPFVVYGNSDQVRIGEWVLAVGNPFNLTSTVTAGIISAKTRSINILRDKDNMAIESFLQTDAVVNPGNSGGALVNLRGELIGINTAIASPTGAYAGYSFAVPVSLVKKVIDDIMNYGQVQRGLLGVVIQDMTPALAKEKTIDFISGVYVSAVNQGSAADLGGIKEGDIVTKINDINIGATTQLQEVVARYRPGDKLKVKYVRKGKELETSVTLKNKLGDMAIVAKDDNSVKTKLGADLQPVSGGEMSVLEISGGAKVAKLFSGKLKEAGVREGFIITSIDKKPVSSPEDVVRILESTTNGGILMEGIYPNGKKEFYGIGW</sequence>
<evidence type="ECO:0000256" key="2">
    <source>
        <dbReference type="ARBA" id="ARBA00022670"/>
    </source>
</evidence>
<name>A0A6N4SM71_CYTH3</name>
<dbReference type="PRINTS" id="PR00834">
    <property type="entry name" value="PROTEASES2C"/>
</dbReference>
<dbReference type="AlphaFoldDB" id="A0A6N4SM71"/>
<feature type="active site" description="Charge relay system" evidence="7">
    <location>
        <position position="232"/>
    </location>
</feature>
<dbReference type="InterPro" id="IPR001940">
    <property type="entry name" value="Peptidase_S1C"/>
</dbReference>
<dbReference type="GO" id="GO:0004252">
    <property type="term" value="F:serine-type endopeptidase activity"/>
    <property type="evidence" value="ECO:0007669"/>
    <property type="project" value="InterPro"/>
</dbReference>
<keyword evidence="2 10" id="KW-0645">Protease</keyword>
<dbReference type="PANTHER" id="PTHR22939">
    <property type="entry name" value="SERINE PROTEASE FAMILY S1C HTRA-RELATED"/>
    <property type="match status" value="1"/>
</dbReference>
<keyword evidence="11" id="KW-1185">Reference proteome</keyword>
<dbReference type="InterPro" id="IPR001478">
    <property type="entry name" value="PDZ"/>
</dbReference>
<evidence type="ECO:0000256" key="8">
    <source>
        <dbReference type="PIRSR" id="PIRSR611782-2"/>
    </source>
</evidence>
<keyword evidence="6" id="KW-0720">Serine protease</keyword>
<dbReference type="Pfam" id="PF13365">
    <property type="entry name" value="Trypsin_2"/>
    <property type="match status" value="1"/>
</dbReference>
<evidence type="ECO:0000313" key="11">
    <source>
        <dbReference type="Proteomes" id="UP000001822"/>
    </source>
</evidence>
<dbReference type="Gene3D" id="2.40.10.120">
    <property type="match status" value="1"/>
</dbReference>
<feature type="binding site" evidence="8">
    <location>
        <position position="123"/>
    </location>
    <ligand>
        <name>substrate</name>
    </ligand>
</feature>
<dbReference type="Pfam" id="PF13180">
    <property type="entry name" value="PDZ_2"/>
    <property type="match status" value="1"/>
</dbReference>
<dbReference type="InterPro" id="IPR011782">
    <property type="entry name" value="Pept_S1C_Do"/>
</dbReference>
<evidence type="ECO:0000256" key="3">
    <source>
        <dbReference type="ARBA" id="ARBA00022729"/>
    </source>
</evidence>
<comment type="similarity">
    <text evidence="1">Belongs to the peptidase S1C family.</text>
</comment>
<organism evidence="10 11">
    <name type="scientific">Cytophaga hutchinsonii (strain ATCC 33406 / DSM 1761 / CIP 103989 / NBRC 15051 / NCIMB 9469 / D465)</name>
    <dbReference type="NCBI Taxonomy" id="269798"/>
    <lineage>
        <taxon>Bacteria</taxon>
        <taxon>Pseudomonadati</taxon>
        <taxon>Bacteroidota</taxon>
        <taxon>Cytophagia</taxon>
        <taxon>Cytophagales</taxon>
        <taxon>Cytophagaceae</taxon>
        <taxon>Cytophaga</taxon>
    </lineage>
</organism>
<feature type="active site" description="Charge relay system" evidence="7">
    <location>
        <position position="153"/>
    </location>
</feature>
<dbReference type="SMART" id="SM00228">
    <property type="entry name" value="PDZ"/>
    <property type="match status" value="2"/>
</dbReference>
<keyword evidence="4" id="KW-0677">Repeat</keyword>
<feature type="domain" description="PDZ" evidence="9">
    <location>
        <begin position="276"/>
        <end position="367"/>
    </location>
</feature>
<dbReference type="InterPro" id="IPR036034">
    <property type="entry name" value="PDZ_sf"/>
</dbReference>
<dbReference type="KEGG" id="chu:CHU_0052"/>
<evidence type="ECO:0000313" key="10">
    <source>
        <dbReference type="EMBL" id="ABG57346.1"/>
    </source>
</evidence>
<evidence type="ECO:0000256" key="6">
    <source>
        <dbReference type="ARBA" id="ARBA00022825"/>
    </source>
</evidence>
<dbReference type="SUPFAM" id="SSF50156">
    <property type="entry name" value="PDZ domain-like"/>
    <property type="match status" value="2"/>
</dbReference>
<feature type="binding site" evidence="8">
    <location>
        <begin position="230"/>
        <end position="232"/>
    </location>
    <ligand>
        <name>substrate</name>
    </ligand>
</feature>
<evidence type="ECO:0000256" key="5">
    <source>
        <dbReference type="ARBA" id="ARBA00022801"/>
    </source>
</evidence>
<dbReference type="Gene3D" id="2.30.42.10">
    <property type="match status" value="2"/>
</dbReference>
<dbReference type="SUPFAM" id="SSF50494">
    <property type="entry name" value="Trypsin-like serine proteases"/>
    <property type="match status" value="1"/>
</dbReference>
<dbReference type="Proteomes" id="UP000001822">
    <property type="component" value="Chromosome"/>
</dbReference>
<feature type="active site" description="Charge relay system" evidence="7">
    <location>
        <position position="123"/>
    </location>
</feature>
<protein>
    <submittedName>
        <fullName evidence="10">Serine protease</fullName>
        <ecNumber evidence="10">3.4.21.-</ecNumber>
    </submittedName>
</protein>
<dbReference type="NCBIfam" id="TIGR02037">
    <property type="entry name" value="degP_htrA_DO"/>
    <property type="match status" value="1"/>
</dbReference>
<evidence type="ECO:0000259" key="9">
    <source>
        <dbReference type="PROSITE" id="PS50106"/>
    </source>
</evidence>
<reference evidence="10 11" key="1">
    <citation type="journal article" date="2007" name="Appl. Environ. Microbiol.">
        <title>Genome sequence of the cellulolytic gliding bacterium Cytophaga hutchinsonii.</title>
        <authorList>
            <person name="Xie G."/>
            <person name="Bruce D.C."/>
            <person name="Challacombe J.F."/>
            <person name="Chertkov O."/>
            <person name="Detter J.C."/>
            <person name="Gilna P."/>
            <person name="Han C.S."/>
            <person name="Lucas S."/>
            <person name="Misra M."/>
            <person name="Myers G.L."/>
            <person name="Richardson P."/>
            <person name="Tapia R."/>
            <person name="Thayer N."/>
            <person name="Thompson L.S."/>
            <person name="Brettin T.S."/>
            <person name="Henrissat B."/>
            <person name="Wilson D.B."/>
            <person name="McBride M.J."/>
        </authorList>
    </citation>
    <scope>NUCLEOTIDE SEQUENCE [LARGE SCALE GENOMIC DNA]</scope>
    <source>
        <strain evidence="11">ATCC 33406 / DSM 1761 / CIP 103989 / NBRC 15051 / NCIMB 9469 / D465</strain>
    </source>
</reference>
<dbReference type="PROSITE" id="PS50106">
    <property type="entry name" value="PDZ"/>
    <property type="match status" value="1"/>
</dbReference>
<proteinExistence type="inferred from homology"/>
<dbReference type="InterPro" id="IPR009003">
    <property type="entry name" value="Peptidase_S1_PA"/>
</dbReference>
<keyword evidence="3" id="KW-0732">Signal</keyword>
<dbReference type="GO" id="GO:0006508">
    <property type="term" value="P:proteolysis"/>
    <property type="evidence" value="ECO:0007669"/>
    <property type="project" value="UniProtKB-KW"/>
</dbReference>
<evidence type="ECO:0000256" key="4">
    <source>
        <dbReference type="ARBA" id="ARBA00022737"/>
    </source>
</evidence>
<dbReference type="EMBL" id="CP000383">
    <property type="protein sequence ID" value="ABG57346.1"/>
    <property type="molecule type" value="Genomic_DNA"/>
</dbReference>
<evidence type="ECO:0000256" key="7">
    <source>
        <dbReference type="PIRSR" id="PIRSR611782-1"/>
    </source>
</evidence>
<feature type="binding site" evidence="8">
    <location>
        <position position="153"/>
    </location>
    <ligand>
        <name>substrate</name>
    </ligand>
</feature>
<dbReference type="PANTHER" id="PTHR22939:SF129">
    <property type="entry name" value="SERINE PROTEASE HTRA2, MITOCHONDRIAL"/>
    <property type="match status" value="1"/>
</dbReference>